<evidence type="ECO:0000313" key="1">
    <source>
        <dbReference type="EMBL" id="CAJ1972132.1"/>
    </source>
</evidence>
<dbReference type="Proteomes" id="UP001189624">
    <property type="component" value="Chromosome 8"/>
</dbReference>
<organism evidence="1 2">
    <name type="scientific">Sphenostylis stenocarpa</name>
    <dbReference type="NCBI Taxonomy" id="92480"/>
    <lineage>
        <taxon>Eukaryota</taxon>
        <taxon>Viridiplantae</taxon>
        <taxon>Streptophyta</taxon>
        <taxon>Embryophyta</taxon>
        <taxon>Tracheophyta</taxon>
        <taxon>Spermatophyta</taxon>
        <taxon>Magnoliopsida</taxon>
        <taxon>eudicotyledons</taxon>
        <taxon>Gunneridae</taxon>
        <taxon>Pentapetalae</taxon>
        <taxon>rosids</taxon>
        <taxon>fabids</taxon>
        <taxon>Fabales</taxon>
        <taxon>Fabaceae</taxon>
        <taxon>Papilionoideae</taxon>
        <taxon>50 kb inversion clade</taxon>
        <taxon>NPAAA clade</taxon>
        <taxon>indigoferoid/millettioid clade</taxon>
        <taxon>Phaseoleae</taxon>
        <taxon>Sphenostylis</taxon>
    </lineage>
</organism>
<feature type="non-terminal residue" evidence="1">
    <location>
        <position position="1"/>
    </location>
</feature>
<reference evidence="1" key="1">
    <citation type="submission" date="2023-10" db="EMBL/GenBank/DDBJ databases">
        <authorList>
            <person name="Domelevo Entfellner J.-B."/>
        </authorList>
    </citation>
    <scope>NUCLEOTIDE SEQUENCE</scope>
</reference>
<feature type="non-terminal residue" evidence="1">
    <location>
        <position position="63"/>
    </location>
</feature>
<keyword evidence="2" id="KW-1185">Reference proteome</keyword>
<dbReference type="Gramene" id="rna-AYBTSS11_LOCUS24179">
    <property type="protein sequence ID" value="CAJ1972132.1"/>
    <property type="gene ID" value="gene-AYBTSS11_LOCUS24179"/>
</dbReference>
<dbReference type="EMBL" id="OY731405">
    <property type="protein sequence ID" value="CAJ1972132.1"/>
    <property type="molecule type" value="Genomic_DNA"/>
</dbReference>
<sequence>SFSLHLPPPLLLTSPELSKIITSSFSSLGLYRNCTRALLNACLWWCGELSSSLGPPLSLYRDM</sequence>
<accession>A0AA86ST24</accession>
<name>A0AA86ST24_9FABA</name>
<gene>
    <name evidence="1" type="ORF">AYBTSS11_LOCUS24179</name>
</gene>
<dbReference type="AlphaFoldDB" id="A0AA86ST24"/>
<protein>
    <submittedName>
        <fullName evidence="1">Uncharacterized protein</fullName>
    </submittedName>
</protein>
<evidence type="ECO:0000313" key="2">
    <source>
        <dbReference type="Proteomes" id="UP001189624"/>
    </source>
</evidence>
<proteinExistence type="predicted"/>